<evidence type="ECO:0000313" key="2">
    <source>
        <dbReference type="EMBL" id="GIY58053.1"/>
    </source>
</evidence>
<evidence type="ECO:0000313" key="3">
    <source>
        <dbReference type="Proteomes" id="UP001054945"/>
    </source>
</evidence>
<protein>
    <submittedName>
        <fullName evidence="2">Uncharacterized protein</fullName>
    </submittedName>
</protein>
<feature type="region of interest" description="Disordered" evidence="1">
    <location>
        <begin position="45"/>
        <end position="68"/>
    </location>
</feature>
<sequence>MIQNLQAPDSECFQINNSDVSLYSIRLKPIKQFRESKDSELISDVEAPFTGRKNDKRAQSAFQTPGPD</sequence>
<dbReference type="AlphaFoldDB" id="A0AAV4UJV0"/>
<comment type="caution">
    <text evidence="2">The sequence shown here is derived from an EMBL/GenBank/DDBJ whole genome shotgun (WGS) entry which is preliminary data.</text>
</comment>
<evidence type="ECO:0000256" key="1">
    <source>
        <dbReference type="SAM" id="MobiDB-lite"/>
    </source>
</evidence>
<name>A0AAV4UJV0_CAEEX</name>
<proteinExistence type="predicted"/>
<accession>A0AAV4UJV0</accession>
<gene>
    <name evidence="2" type="ORF">CEXT_52861</name>
</gene>
<keyword evidence="3" id="KW-1185">Reference proteome</keyword>
<dbReference type="EMBL" id="BPLR01013009">
    <property type="protein sequence ID" value="GIY58053.1"/>
    <property type="molecule type" value="Genomic_DNA"/>
</dbReference>
<dbReference type="Proteomes" id="UP001054945">
    <property type="component" value="Unassembled WGS sequence"/>
</dbReference>
<reference evidence="2 3" key="1">
    <citation type="submission" date="2021-06" db="EMBL/GenBank/DDBJ databases">
        <title>Caerostris extrusa draft genome.</title>
        <authorList>
            <person name="Kono N."/>
            <person name="Arakawa K."/>
        </authorList>
    </citation>
    <scope>NUCLEOTIDE SEQUENCE [LARGE SCALE GENOMIC DNA]</scope>
</reference>
<organism evidence="2 3">
    <name type="scientific">Caerostris extrusa</name>
    <name type="common">Bark spider</name>
    <name type="synonym">Caerostris bankana</name>
    <dbReference type="NCBI Taxonomy" id="172846"/>
    <lineage>
        <taxon>Eukaryota</taxon>
        <taxon>Metazoa</taxon>
        <taxon>Ecdysozoa</taxon>
        <taxon>Arthropoda</taxon>
        <taxon>Chelicerata</taxon>
        <taxon>Arachnida</taxon>
        <taxon>Araneae</taxon>
        <taxon>Araneomorphae</taxon>
        <taxon>Entelegynae</taxon>
        <taxon>Araneoidea</taxon>
        <taxon>Araneidae</taxon>
        <taxon>Caerostris</taxon>
    </lineage>
</organism>